<dbReference type="PANTHER" id="PTHR11439">
    <property type="entry name" value="GAG-POL-RELATED RETROTRANSPOSON"/>
    <property type="match status" value="1"/>
</dbReference>
<feature type="domain" description="Reverse transcriptase Ty1/copia-type" evidence="1">
    <location>
        <begin position="110"/>
        <end position="294"/>
    </location>
</feature>
<dbReference type="EMBL" id="QGNW01001265">
    <property type="protein sequence ID" value="RVW47876.1"/>
    <property type="molecule type" value="Genomic_DNA"/>
</dbReference>
<gene>
    <name evidence="2" type="primary">POLX_2833</name>
    <name evidence="2" type="ORF">CK203_104285</name>
</gene>
<reference evidence="2 3" key="1">
    <citation type="journal article" date="2018" name="PLoS Genet.">
        <title>Population sequencing reveals clonal diversity and ancestral inbreeding in the grapevine cultivar Chardonnay.</title>
        <authorList>
            <person name="Roach M.J."/>
            <person name="Johnson D.L."/>
            <person name="Bohlmann J."/>
            <person name="van Vuuren H.J."/>
            <person name="Jones S.J."/>
            <person name="Pretorius I.S."/>
            <person name="Schmidt S.A."/>
            <person name="Borneman A.R."/>
        </authorList>
    </citation>
    <scope>NUCLEOTIDE SEQUENCE [LARGE SCALE GENOMIC DNA]</scope>
    <source>
        <strain evidence="3">cv. Chardonnay</strain>
        <tissue evidence="2">Leaf</tissue>
    </source>
</reference>
<dbReference type="Proteomes" id="UP000288805">
    <property type="component" value="Unassembled WGS sequence"/>
</dbReference>
<evidence type="ECO:0000313" key="3">
    <source>
        <dbReference type="Proteomes" id="UP000288805"/>
    </source>
</evidence>
<organism evidence="2 3">
    <name type="scientific">Vitis vinifera</name>
    <name type="common">Grape</name>
    <dbReference type="NCBI Taxonomy" id="29760"/>
    <lineage>
        <taxon>Eukaryota</taxon>
        <taxon>Viridiplantae</taxon>
        <taxon>Streptophyta</taxon>
        <taxon>Embryophyta</taxon>
        <taxon>Tracheophyta</taxon>
        <taxon>Spermatophyta</taxon>
        <taxon>Magnoliopsida</taxon>
        <taxon>eudicotyledons</taxon>
        <taxon>Gunneridae</taxon>
        <taxon>Pentapetalae</taxon>
        <taxon>rosids</taxon>
        <taxon>Vitales</taxon>
        <taxon>Vitaceae</taxon>
        <taxon>Viteae</taxon>
        <taxon>Vitis</taxon>
    </lineage>
</organism>
<dbReference type="PANTHER" id="PTHR11439:SF467">
    <property type="entry name" value="INTEGRASE CATALYTIC DOMAIN-CONTAINING PROTEIN"/>
    <property type="match status" value="1"/>
</dbReference>
<accession>A0A438EJG9</accession>
<dbReference type="AlphaFoldDB" id="A0A438EJG9"/>
<dbReference type="Pfam" id="PF07727">
    <property type="entry name" value="RVT_2"/>
    <property type="match status" value="1"/>
</dbReference>
<sequence>MRTLLLKNKLNNLKKNMPLRRSTRERRNAISDDYIVYLQEREVESGMMEDDPINFQQAMKSSNSQKWIEAMNEEDKSMQDNKVWELVPLPVGTKPIGCKWIFKTKRDSNVSTKDSFRIIMALVAHYDLELHQMDVKTAFLNGDIDETIYMVQPENFVSEDSKNMVCKLTKSIYGLKQASRQWYFKFHQIIVSYGFEANLMDECVYHKFSGSKYIFLVLYVDDILLATNDISILHDTKRFLSKHFEMKDLGDASFVLGIQIHRVRSRGILGLSQRTYIDKVLQRYGMQNSKPGDTSVAKGDKFSLNQCPKNSLESQEMQKIPYASAVGSLMYAQVCTRPDIAYIVGMLGRYLSNPGMDHWRAAKRVMRYLQRTKEYMLTYRRLDQLELIGYSDSDFAGCQDSRRSTSGYIYLLAGGAISWRSAKQTLVTSSTMEAEFVACYEASNQGIWLRNFVTGLRVLDGIERH</sequence>
<comment type="caution">
    <text evidence="2">The sequence shown here is derived from an EMBL/GenBank/DDBJ whole genome shotgun (WGS) entry which is preliminary data.</text>
</comment>
<protein>
    <submittedName>
        <fullName evidence="2">Retrovirus-related Pol polyprotein from transposon TNT 1-94</fullName>
    </submittedName>
</protein>
<evidence type="ECO:0000259" key="1">
    <source>
        <dbReference type="Pfam" id="PF07727"/>
    </source>
</evidence>
<name>A0A438EJG9_VITVI</name>
<dbReference type="CDD" id="cd09272">
    <property type="entry name" value="RNase_HI_RT_Ty1"/>
    <property type="match status" value="1"/>
</dbReference>
<dbReference type="InterPro" id="IPR013103">
    <property type="entry name" value="RVT_2"/>
</dbReference>
<proteinExistence type="predicted"/>
<dbReference type="InterPro" id="IPR043502">
    <property type="entry name" value="DNA/RNA_pol_sf"/>
</dbReference>
<evidence type="ECO:0000313" key="2">
    <source>
        <dbReference type="EMBL" id="RVW47876.1"/>
    </source>
</evidence>
<dbReference type="SUPFAM" id="SSF56672">
    <property type="entry name" value="DNA/RNA polymerases"/>
    <property type="match status" value="1"/>
</dbReference>